<dbReference type="InterPro" id="IPR026022">
    <property type="entry name" value="PhoU_dom"/>
</dbReference>
<feature type="transmembrane region" description="Helical" evidence="7">
    <location>
        <begin position="88"/>
        <end position="106"/>
    </location>
</feature>
<keyword evidence="6" id="KW-0175">Coiled coil</keyword>
<feature type="domain" description="PhoU" evidence="8">
    <location>
        <begin position="364"/>
        <end position="449"/>
    </location>
</feature>
<keyword evidence="10" id="KW-1185">Reference proteome</keyword>
<dbReference type="Proteomes" id="UP000045545">
    <property type="component" value="Unassembled WGS sequence"/>
</dbReference>
<feature type="transmembrane region" description="Helical" evidence="7">
    <location>
        <begin position="244"/>
        <end position="263"/>
    </location>
</feature>
<dbReference type="GO" id="GO:0044341">
    <property type="term" value="P:sodium-dependent phosphate transport"/>
    <property type="evidence" value="ECO:0007669"/>
    <property type="project" value="InterPro"/>
</dbReference>
<dbReference type="InterPro" id="IPR038078">
    <property type="entry name" value="PhoU-like_sf"/>
</dbReference>
<dbReference type="Pfam" id="PF01895">
    <property type="entry name" value="PhoU"/>
    <property type="match status" value="2"/>
</dbReference>
<dbReference type="NCBIfam" id="TIGR00704">
    <property type="entry name" value="NaPi_cotrn_rel"/>
    <property type="match status" value="1"/>
</dbReference>
<feature type="transmembrane region" description="Helical" evidence="7">
    <location>
        <begin position="309"/>
        <end position="328"/>
    </location>
</feature>
<evidence type="ECO:0000256" key="7">
    <source>
        <dbReference type="SAM" id="Phobius"/>
    </source>
</evidence>
<name>A0A0E4C9Q2_9FIRM</name>
<reference evidence="9 10" key="1">
    <citation type="submission" date="2015-03" db="EMBL/GenBank/DDBJ databases">
        <authorList>
            <person name="Murphy D."/>
        </authorList>
    </citation>
    <scope>NUCLEOTIDE SEQUENCE [LARGE SCALE GENOMIC DNA]</scope>
    <source>
        <strain evidence="9 10">OL-4</strain>
    </source>
</reference>
<protein>
    <submittedName>
        <fullName evidence="9">Sodium-dependent phosphate transport protein</fullName>
    </submittedName>
</protein>
<dbReference type="Pfam" id="PF02690">
    <property type="entry name" value="Na_Pi_cotrans"/>
    <property type="match status" value="2"/>
</dbReference>
<evidence type="ECO:0000256" key="5">
    <source>
        <dbReference type="ARBA" id="ARBA00023136"/>
    </source>
</evidence>
<dbReference type="NCBIfam" id="NF037997">
    <property type="entry name" value="Na_Pi_symport"/>
    <property type="match status" value="1"/>
</dbReference>
<dbReference type="EMBL" id="CGIH01000051">
    <property type="protein sequence ID" value="CFY09160.1"/>
    <property type="molecule type" value="Genomic_DNA"/>
</dbReference>
<evidence type="ECO:0000313" key="10">
    <source>
        <dbReference type="Proteomes" id="UP000045545"/>
    </source>
</evidence>
<keyword evidence="5 7" id="KW-0472">Membrane</keyword>
<keyword evidence="4 7" id="KW-1133">Transmembrane helix</keyword>
<evidence type="ECO:0000313" key="9">
    <source>
        <dbReference type="EMBL" id="CFY09160.1"/>
    </source>
</evidence>
<dbReference type="Gene3D" id="1.20.58.220">
    <property type="entry name" value="Phosphate transport system protein phou homolog 2, domain 2"/>
    <property type="match status" value="1"/>
</dbReference>
<comment type="subcellular location">
    <subcellularLocation>
        <location evidence="1">Cell membrane</location>
        <topology evidence="1">Multi-pass membrane protein</topology>
    </subcellularLocation>
</comment>
<organism evidence="9 10">
    <name type="scientific">Syntrophomonas zehnderi OL-4</name>
    <dbReference type="NCBI Taxonomy" id="690567"/>
    <lineage>
        <taxon>Bacteria</taxon>
        <taxon>Bacillati</taxon>
        <taxon>Bacillota</taxon>
        <taxon>Clostridia</taxon>
        <taxon>Eubacteriales</taxon>
        <taxon>Syntrophomonadaceae</taxon>
        <taxon>Syntrophomonas</taxon>
    </lineage>
</organism>
<dbReference type="PANTHER" id="PTHR10010:SF46">
    <property type="entry name" value="SODIUM-DEPENDENT PHOSPHATE TRANSPORT PROTEIN 2B"/>
    <property type="match status" value="1"/>
</dbReference>
<feature type="transmembrane region" description="Helical" evidence="7">
    <location>
        <begin position="270"/>
        <end position="289"/>
    </location>
</feature>
<evidence type="ECO:0000259" key="8">
    <source>
        <dbReference type="Pfam" id="PF01895"/>
    </source>
</evidence>
<sequence>MTVSVTDILFPFIGGLGLFLFGLHFMSDGLQAAAGDRMRRILEKGTRNPVRGVLTGTLVTALIQSSSATTVLTVGLVNAQLLTLRQAIGVIMGANIGTTLTAFLIGFNLQDYALPIIGLGALIYLFAKKKNIQVIGQSLLGFGVLFFGLTLMGSGMKPLKDLPFFIDLMTSIDDNSIIGVTIGMFFTFLVQSSSATIGVLQQLAYQGAITYHQAVPILFGDNIGTTITALLAGLGASVAAKRTALSHFIFNLLGTIIFLPLFLMGFFEKFIVLVTNYFFILLPGFTGTWDTLNIKLQLAQTHAVFNISNTLVQLPMVAVLAFIVTVLIPEKTDIYDDPYRPKYIDRRLLKNPSVALAQAKREALRMGYMAYEAFTNAIDYFHNNHEAAFKKADALEKAINRMEREITDYVVLASQKQLSEEESNHAYIILQSLNDIERIGDHCSNIIEQADYAKQYQVNFSGEAHEELEKIIGVTTNTLLLTYRALEKTDKSVARQVLTHEELIDELQATYRKAHIRRLNEGKCNGNNGAVFLDLLVNLERIGDHCRNIAGYVLEEA</sequence>
<proteinExistence type="predicted"/>
<feature type="transmembrane region" description="Helical" evidence="7">
    <location>
        <begin position="176"/>
        <end position="205"/>
    </location>
</feature>
<dbReference type="PANTHER" id="PTHR10010">
    <property type="entry name" value="SOLUTE CARRIER FAMILY 34 SODIUM PHOSPHATE , MEMBER 2-RELATED"/>
    <property type="match status" value="1"/>
</dbReference>
<dbReference type="AlphaFoldDB" id="A0A0E4C9Q2"/>
<evidence type="ECO:0000256" key="3">
    <source>
        <dbReference type="ARBA" id="ARBA00022692"/>
    </source>
</evidence>
<dbReference type="GO" id="GO:0005436">
    <property type="term" value="F:sodium:phosphate symporter activity"/>
    <property type="evidence" value="ECO:0007669"/>
    <property type="project" value="InterPro"/>
</dbReference>
<keyword evidence="2" id="KW-1003">Cell membrane</keyword>
<feature type="domain" description="PhoU" evidence="8">
    <location>
        <begin position="471"/>
        <end position="552"/>
    </location>
</feature>
<accession>A0A0E4C9Q2</accession>
<dbReference type="RefSeq" id="WP_046500006.1">
    <property type="nucleotide sequence ID" value="NZ_CGIH01000051.1"/>
</dbReference>
<evidence type="ECO:0000256" key="1">
    <source>
        <dbReference type="ARBA" id="ARBA00004651"/>
    </source>
</evidence>
<dbReference type="GO" id="GO:0005886">
    <property type="term" value="C:plasma membrane"/>
    <property type="evidence" value="ECO:0007669"/>
    <property type="project" value="UniProtKB-SubCell"/>
</dbReference>
<keyword evidence="3 7" id="KW-0812">Transmembrane</keyword>
<feature type="transmembrane region" description="Helical" evidence="7">
    <location>
        <begin position="56"/>
        <end position="76"/>
    </location>
</feature>
<evidence type="ECO:0000256" key="2">
    <source>
        <dbReference type="ARBA" id="ARBA00022475"/>
    </source>
</evidence>
<gene>
    <name evidence="9" type="ORF">2707</name>
</gene>
<evidence type="ECO:0000256" key="6">
    <source>
        <dbReference type="SAM" id="Coils"/>
    </source>
</evidence>
<feature type="transmembrane region" description="Helical" evidence="7">
    <location>
        <begin position="112"/>
        <end position="127"/>
    </location>
</feature>
<dbReference type="InterPro" id="IPR004633">
    <property type="entry name" value="NaPi_cotrn-rel/YqeW-like"/>
</dbReference>
<feature type="transmembrane region" description="Helical" evidence="7">
    <location>
        <begin position="139"/>
        <end position="156"/>
    </location>
</feature>
<dbReference type="InterPro" id="IPR003841">
    <property type="entry name" value="Na/Pi_transpt"/>
</dbReference>
<dbReference type="SUPFAM" id="SSF109755">
    <property type="entry name" value="PhoU-like"/>
    <property type="match status" value="1"/>
</dbReference>
<feature type="coiled-coil region" evidence="6">
    <location>
        <begin position="385"/>
        <end position="412"/>
    </location>
</feature>
<feature type="transmembrane region" description="Helical" evidence="7">
    <location>
        <begin position="217"/>
        <end position="238"/>
    </location>
</feature>
<evidence type="ECO:0000256" key="4">
    <source>
        <dbReference type="ARBA" id="ARBA00022989"/>
    </source>
</evidence>